<dbReference type="Proteomes" id="UP000000763">
    <property type="component" value="Chromosome 2"/>
</dbReference>
<dbReference type="EMBL" id="AP005640">
    <property type="protein sequence ID" value="BAD17415.1"/>
    <property type="molecule type" value="Genomic_DNA"/>
</dbReference>
<evidence type="ECO:0000313" key="1">
    <source>
        <dbReference type="EMBL" id="BAD17415.1"/>
    </source>
</evidence>
<gene>
    <name evidence="1" type="primary">OSJNBa0006O15.13</name>
</gene>
<proteinExistence type="predicted"/>
<accession>Q6YY85</accession>
<reference evidence="2" key="1">
    <citation type="journal article" date="2005" name="Nature">
        <title>The map-based sequence of the rice genome.</title>
        <authorList>
            <consortium name="International rice genome sequencing project (IRGSP)"/>
            <person name="Matsumoto T."/>
            <person name="Wu J."/>
            <person name="Kanamori H."/>
            <person name="Katayose Y."/>
            <person name="Fujisawa M."/>
            <person name="Namiki N."/>
            <person name="Mizuno H."/>
            <person name="Yamamoto K."/>
            <person name="Antonio B.A."/>
            <person name="Baba T."/>
            <person name="Sakata K."/>
            <person name="Nagamura Y."/>
            <person name="Aoki H."/>
            <person name="Arikawa K."/>
            <person name="Arita K."/>
            <person name="Bito T."/>
            <person name="Chiden Y."/>
            <person name="Fujitsuka N."/>
            <person name="Fukunaka R."/>
            <person name="Hamada M."/>
            <person name="Harada C."/>
            <person name="Hayashi A."/>
            <person name="Hijishita S."/>
            <person name="Honda M."/>
            <person name="Hosokawa S."/>
            <person name="Ichikawa Y."/>
            <person name="Idonuma A."/>
            <person name="Iijima M."/>
            <person name="Ikeda M."/>
            <person name="Ikeno M."/>
            <person name="Ito K."/>
            <person name="Ito S."/>
            <person name="Ito T."/>
            <person name="Ito Y."/>
            <person name="Ito Y."/>
            <person name="Iwabuchi A."/>
            <person name="Kamiya K."/>
            <person name="Karasawa W."/>
            <person name="Kurita K."/>
            <person name="Katagiri S."/>
            <person name="Kikuta A."/>
            <person name="Kobayashi H."/>
            <person name="Kobayashi N."/>
            <person name="Machita K."/>
            <person name="Maehara T."/>
            <person name="Masukawa M."/>
            <person name="Mizubayashi T."/>
            <person name="Mukai Y."/>
            <person name="Nagasaki H."/>
            <person name="Nagata Y."/>
            <person name="Naito S."/>
            <person name="Nakashima M."/>
            <person name="Nakama Y."/>
            <person name="Nakamichi Y."/>
            <person name="Nakamura M."/>
            <person name="Meguro A."/>
            <person name="Negishi M."/>
            <person name="Ohta I."/>
            <person name="Ohta T."/>
            <person name="Okamoto M."/>
            <person name="Ono N."/>
            <person name="Saji S."/>
            <person name="Sakaguchi M."/>
            <person name="Sakai K."/>
            <person name="Shibata M."/>
            <person name="Shimokawa T."/>
            <person name="Song J."/>
            <person name="Takazaki Y."/>
            <person name="Terasawa K."/>
            <person name="Tsugane M."/>
            <person name="Tsuji K."/>
            <person name="Ueda S."/>
            <person name="Waki K."/>
            <person name="Yamagata H."/>
            <person name="Yamamoto M."/>
            <person name="Yamamoto S."/>
            <person name="Yamane H."/>
            <person name="Yoshiki S."/>
            <person name="Yoshihara R."/>
            <person name="Yukawa K."/>
            <person name="Zhong H."/>
            <person name="Yano M."/>
            <person name="Yuan Q."/>
            <person name="Ouyang S."/>
            <person name="Liu J."/>
            <person name="Jones K.M."/>
            <person name="Gansberger K."/>
            <person name="Moffat K."/>
            <person name="Hill J."/>
            <person name="Bera J."/>
            <person name="Fadrosh D."/>
            <person name="Jin S."/>
            <person name="Johri S."/>
            <person name="Kim M."/>
            <person name="Overton L."/>
            <person name="Reardon M."/>
            <person name="Tsitrin T."/>
            <person name="Vuong H."/>
            <person name="Weaver B."/>
            <person name="Ciecko A."/>
            <person name="Tallon L."/>
            <person name="Jackson J."/>
            <person name="Pai G."/>
            <person name="Aken S.V."/>
            <person name="Utterback T."/>
            <person name="Reidmuller S."/>
            <person name="Feldblyum T."/>
            <person name="Hsiao J."/>
            <person name="Zismann V."/>
            <person name="Iobst S."/>
            <person name="de Vazeille A.R."/>
            <person name="Buell C.R."/>
            <person name="Ying K."/>
            <person name="Li Y."/>
            <person name="Lu T."/>
            <person name="Huang Y."/>
            <person name="Zhao Q."/>
            <person name="Feng Q."/>
            <person name="Zhang L."/>
            <person name="Zhu J."/>
            <person name="Weng Q."/>
            <person name="Mu J."/>
            <person name="Lu Y."/>
            <person name="Fan D."/>
            <person name="Liu Y."/>
            <person name="Guan J."/>
            <person name="Zhang Y."/>
            <person name="Yu S."/>
            <person name="Liu X."/>
            <person name="Zhang Y."/>
            <person name="Hong G."/>
            <person name="Han B."/>
            <person name="Choisne N."/>
            <person name="Demange N."/>
            <person name="Orjeda G."/>
            <person name="Samain S."/>
            <person name="Cattolico L."/>
            <person name="Pelletier E."/>
            <person name="Couloux A."/>
            <person name="Segurens B."/>
            <person name="Wincker P."/>
            <person name="D'Hont A."/>
            <person name="Scarpelli C."/>
            <person name="Weissenbach J."/>
            <person name="Salanoubat M."/>
            <person name="Quetier F."/>
            <person name="Yu Y."/>
            <person name="Kim H.R."/>
            <person name="Rambo T."/>
            <person name="Currie J."/>
            <person name="Collura K."/>
            <person name="Luo M."/>
            <person name="Yang T."/>
            <person name="Ammiraju J.S.S."/>
            <person name="Engler F."/>
            <person name="Soderlund C."/>
            <person name="Wing R.A."/>
            <person name="Palmer L.E."/>
            <person name="de la Bastide M."/>
            <person name="Spiegel L."/>
            <person name="Nascimento L."/>
            <person name="Zutavern T."/>
            <person name="O'Shaughnessy A."/>
            <person name="Dike S."/>
            <person name="Dedhia N."/>
            <person name="Preston R."/>
            <person name="Balija V."/>
            <person name="McCombie W.R."/>
            <person name="Chow T."/>
            <person name="Chen H."/>
            <person name="Chung M."/>
            <person name="Chen C."/>
            <person name="Shaw J."/>
            <person name="Wu H."/>
            <person name="Hsiao K."/>
            <person name="Chao Y."/>
            <person name="Chu M."/>
            <person name="Cheng C."/>
            <person name="Hour A."/>
            <person name="Lee P."/>
            <person name="Lin S."/>
            <person name="Lin Y."/>
            <person name="Liou J."/>
            <person name="Liu S."/>
            <person name="Hsing Y."/>
            <person name="Raghuvanshi S."/>
            <person name="Mohanty A."/>
            <person name="Bharti A.K."/>
            <person name="Gaur A."/>
            <person name="Gupta V."/>
            <person name="Kumar D."/>
            <person name="Ravi V."/>
            <person name="Vij S."/>
            <person name="Kapur A."/>
            <person name="Khurana P."/>
            <person name="Khurana P."/>
            <person name="Khurana J.P."/>
            <person name="Tyagi A.K."/>
            <person name="Gaikwad K."/>
            <person name="Singh A."/>
            <person name="Dalal V."/>
            <person name="Srivastava S."/>
            <person name="Dixit A."/>
            <person name="Pal A.K."/>
            <person name="Ghazi I.A."/>
            <person name="Yadav M."/>
            <person name="Pandit A."/>
            <person name="Bhargava A."/>
            <person name="Sureshbabu K."/>
            <person name="Batra K."/>
            <person name="Sharma T.R."/>
            <person name="Mohapatra T."/>
            <person name="Singh N.K."/>
            <person name="Messing J."/>
            <person name="Nelson A.B."/>
            <person name="Fuks G."/>
            <person name="Kavchok S."/>
            <person name="Keizer G."/>
            <person name="Linton E."/>
            <person name="Llaca V."/>
            <person name="Song R."/>
            <person name="Tanyolac B."/>
            <person name="Young S."/>
            <person name="Ho-Il K."/>
            <person name="Hahn J.H."/>
            <person name="Sangsakoo G."/>
            <person name="Vanavichit A."/>
            <person name="de Mattos Luiz.A.T."/>
            <person name="Zimmer P.D."/>
            <person name="Malone G."/>
            <person name="Dellagostin O."/>
            <person name="de Oliveira A.C."/>
            <person name="Bevan M."/>
            <person name="Bancroft I."/>
            <person name="Minx P."/>
            <person name="Cordum H."/>
            <person name="Wilson R."/>
            <person name="Cheng Z."/>
            <person name="Jin W."/>
            <person name="Jiang J."/>
            <person name="Leong S.A."/>
            <person name="Iwama H."/>
            <person name="Gojobori T."/>
            <person name="Itoh T."/>
            <person name="Niimura Y."/>
            <person name="Fujii Y."/>
            <person name="Habara T."/>
            <person name="Sakai H."/>
            <person name="Sato Y."/>
            <person name="Wilson G."/>
            <person name="Kumar K."/>
            <person name="McCouch S."/>
            <person name="Juretic N."/>
            <person name="Hoen D."/>
            <person name="Wright S."/>
            <person name="Bruskiewich R."/>
            <person name="Bureau T."/>
            <person name="Miyao A."/>
            <person name="Hirochika H."/>
            <person name="Nishikawa T."/>
            <person name="Kadowaki K."/>
            <person name="Sugiura M."/>
            <person name="Burr B."/>
            <person name="Sasaki T."/>
        </authorList>
    </citation>
    <scope>NUCLEOTIDE SEQUENCE [LARGE SCALE GENOMIC DNA]</scope>
    <source>
        <strain evidence="2">cv. Nipponbare</strain>
    </source>
</reference>
<dbReference type="AlphaFoldDB" id="Q6YY85"/>
<protein>
    <submittedName>
        <fullName evidence="1">Uncharacterized protein</fullName>
    </submittedName>
</protein>
<sequence length="161" mass="17925">MIPPSKASQLHDAGASPMFLDNTSAATTSFTNLVEPDDSSAGLGMKQIETATKYFCNVVMLQNIIVILYQKNKFKAKPQKKIRIKDKYLLVPRAQAGTRKQGNRIGGPHLRLMLCRLMHCVVLELAGEVADLLARRLCSAARDQISRRRQPHEASLPPYHS</sequence>
<evidence type="ECO:0000313" key="2">
    <source>
        <dbReference type="Proteomes" id="UP000000763"/>
    </source>
</evidence>
<organism evidence="1 2">
    <name type="scientific">Oryza sativa subsp. japonica</name>
    <name type="common">Rice</name>
    <dbReference type="NCBI Taxonomy" id="39947"/>
    <lineage>
        <taxon>Eukaryota</taxon>
        <taxon>Viridiplantae</taxon>
        <taxon>Streptophyta</taxon>
        <taxon>Embryophyta</taxon>
        <taxon>Tracheophyta</taxon>
        <taxon>Spermatophyta</taxon>
        <taxon>Magnoliopsida</taxon>
        <taxon>Liliopsida</taxon>
        <taxon>Poales</taxon>
        <taxon>Poaceae</taxon>
        <taxon>BOP clade</taxon>
        <taxon>Oryzoideae</taxon>
        <taxon>Oryzeae</taxon>
        <taxon>Oryzinae</taxon>
        <taxon>Oryza</taxon>
        <taxon>Oryza sativa</taxon>
    </lineage>
</organism>
<reference evidence="2" key="2">
    <citation type="journal article" date="2008" name="Nucleic Acids Res.">
        <title>The rice annotation project database (RAP-DB): 2008 update.</title>
        <authorList>
            <consortium name="The rice annotation project (RAP)"/>
        </authorList>
    </citation>
    <scope>GENOME REANNOTATION</scope>
    <source>
        <strain evidence="2">cv. Nipponbare</strain>
    </source>
</reference>
<name>Q6YY85_ORYSJ</name>